<dbReference type="InterPro" id="IPR005493">
    <property type="entry name" value="RraA/RraA-like"/>
</dbReference>
<dbReference type="GO" id="GO:0046872">
    <property type="term" value="F:metal ion binding"/>
    <property type="evidence" value="ECO:0007669"/>
    <property type="project" value="UniProtKB-KW"/>
</dbReference>
<feature type="compositionally biased region" description="Basic and acidic residues" evidence="2">
    <location>
        <begin position="92"/>
        <end position="104"/>
    </location>
</feature>
<evidence type="ECO:0000256" key="2">
    <source>
        <dbReference type="SAM" id="MobiDB-lite"/>
    </source>
</evidence>
<protein>
    <submittedName>
        <fullName evidence="3">Uncharacterized protein</fullName>
    </submittedName>
</protein>
<proteinExistence type="predicted"/>
<feature type="region of interest" description="Disordered" evidence="2">
    <location>
        <begin position="92"/>
        <end position="111"/>
    </location>
</feature>
<gene>
    <name evidence="3" type="ORF">PSU4_46200</name>
</gene>
<evidence type="ECO:0000256" key="1">
    <source>
        <dbReference type="PIRSR" id="PIRSR605493-1"/>
    </source>
</evidence>
<dbReference type="Proteomes" id="UP000321685">
    <property type="component" value="Unassembled WGS sequence"/>
</dbReference>
<dbReference type="Pfam" id="PF03737">
    <property type="entry name" value="RraA-like"/>
    <property type="match status" value="1"/>
</dbReference>
<dbReference type="EMBL" id="BJVJ01000060">
    <property type="protein sequence ID" value="GEL25666.1"/>
    <property type="molecule type" value="Genomic_DNA"/>
</dbReference>
<sequence length="111" mass="11834">MAGLLTDGRVRDFAELSRFEFATWCGGEAIRWGGDCVMPFAANVAVEVGGECVNPGDFAFVDAAGAVIIPSGSLDHVLAEARAIEEDDVRLLQRGGDEETRSRGYADPVED</sequence>
<feature type="binding site" evidence="1">
    <location>
        <position position="11"/>
    </location>
    <ligand>
        <name>substrate</name>
    </ligand>
</feature>
<comment type="cofactor">
    <cofactor evidence="1">
        <name>Mg(2+)</name>
        <dbReference type="ChEBI" id="CHEBI:18420"/>
    </cofactor>
</comment>
<organism evidence="3 4">
    <name type="scientific">Pseudonocardia sulfidoxydans NBRC 16205</name>
    <dbReference type="NCBI Taxonomy" id="1223511"/>
    <lineage>
        <taxon>Bacteria</taxon>
        <taxon>Bacillati</taxon>
        <taxon>Actinomycetota</taxon>
        <taxon>Actinomycetes</taxon>
        <taxon>Pseudonocardiales</taxon>
        <taxon>Pseudonocardiaceae</taxon>
        <taxon>Pseudonocardia</taxon>
    </lineage>
</organism>
<keyword evidence="1" id="KW-0479">Metal-binding</keyword>
<keyword evidence="1" id="KW-0460">Magnesium</keyword>
<dbReference type="InterPro" id="IPR036704">
    <property type="entry name" value="RraA/RraA-like_sf"/>
</dbReference>
<dbReference type="RefSeq" id="WP_246115288.1">
    <property type="nucleotide sequence ID" value="NZ_BJVJ01000060.1"/>
</dbReference>
<dbReference type="Gene3D" id="3.50.30.40">
    <property type="entry name" value="Ribonuclease E inhibitor RraA/RraA-like"/>
    <property type="match status" value="1"/>
</dbReference>
<dbReference type="AlphaFoldDB" id="A0A511DLH8"/>
<reference evidence="3 4" key="1">
    <citation type="submission" date="2019-07" db="EMBL/GenBank/DDBJ databases">
        <title>Whole genome shotgun sequence of Pseudonocardia sulfidoxydans NBRC 16205.</title>
        <authorList>
            <person name="Hosoyama A."/>
            <person name="Uohara A."/>
            <person name="Ohji S."/>
            <person name="Ichikawa N."/>
        </authorList>
    </citation>
    <scope>NUCLEOTIDE SEQUENCE [LARGE SCALE GENOMIC DNA]</scope>
    <source>
        <strain evidence="3 4">NBRC 16205</strain>
    </source>
</reference>
<dbReference type="SUPFAM" id="SSF89562">
    <property type="entry name" value="RraA-like"/>
    <property type="match status" value="1"/>
</dbReference>
<feature type="binding site" evidence="1">
    <location>
        <position position="12"/>
    </location>
    <ligand>
        <name>Mg(2+)</name>
        <dbReference type="ChEBI" id="CHEBI:18420"/>
    </ligand>
</feature>
<keyword evidence="4" id="KW-1185">Reference proteome</keyword>
<evidence type="ECO:0000313" key="3">
    <source>
        <dbReference type="EMBL" id="GEL25666.1"/>
    </source>
</evidence>
<name>A0A511DLH8_9PSEU</name>
<comment type="caution">
    <text evidence="3">The sequence shown here is derived from an EMBL/GenBank/DDBJ whole genome shotgun (WGS) entry which is preliminary data.</text>
</comment>
<evidence type="ECO:0000313" key="4">
    <source>
        <dbReference type="Proteomes" id="UP000321685"/>
    </source>
</evidence>
<accession>A0A511DLH8</accession>